<dbReference type="Proteomes" id="UP000053413">
    <property type="component" value="Unassembled WGS sequence"/>
</dbReference>
<reference evidence="2" key="1">
    <citation type="submission" date="2015-10" db="EMBL/GenBank/DDBJ databases">
        <authorList>
            <person name="Ju K.-S."/>
            <person name="Doroghazi J.R."/>
            <person name="Metcalf W.W."/>
        </authorList>
    </citation>
    <scope>NUCLEOTIDE SEQUENCE [LARGE SCALE GENOMIC DNA]</scope>
    <source>
        <strain evidence="2">NRRL F-8817</strain>
    </source>
</reference>
<sequence length="70" mass="7848">MPDFSAPLTRQRRYEQTVIVHQPQCAIRSHQQVSMLKVSMSYVIPAQIVYDLGKVASHLGDGLLILVVTI</sequence>
<name>A0A0X3VWA4_STRVO</name>
<evidence type="ECO:0000313" key="1">
    <source>
        <dbReference type="EMBL" id="KUL48950.1"/>
    </source>
</evidence>
<dbReference type="EMBL" id="LLZJ01000370">
    <property type="protein sequence ID" value="KUL48950.1"/>
    <property type="molecule type" value="Genomic_DNA"/>
</dbReference>
<accession>A0A0X3VWA4</accession>
<protein>
    <submittedName>
        <fullName evidence="1">Uncharacterized protein</fullName>
    </submittedName>
</protein>
<evidence type="ECO:0000313" key="2">
    <source>
        <dbReference type="Proteomes" id="UP000053413"/>
    </source>
</evidence>
<comment type="caution">
    <text evidence="1">The sequence shown here is derived from an EMBL/GenBank/DDBJ whole genome shotgun (WGS) entry which is preliminary data.</text>
</comment>
<proteinExistence type="predicted"/>
<organism evidence="1 2">
    <name type="scientific">Streptomyces violaceusniger</name>
    <dbReference type="NCBI Taxonomy" id="68280"/>
    <lineage>
        <taxon>Bacteria</taxon>
        <taxon>Bacillati</taxon>
        <taxon>Actinomycetota</taxon>
        <taxon>Actinomycetes</taxon>
        <taxon>Kitasatosporales</taxon>
        <taxon>Streptomycetaceae</taxon>
        <taxon>Streptomyces</taxon>
        <taxon>Streptomyces violaceusniger group</taxon>
    </lineage>
</organism>
<dbReference type="AlphaFoldDB" id="A0A0X3VWA4"/>
<gene>
    <name evidence="1" type="ORF">ADL28_27585</name>
</gene>